<evidence type="ECO:0000313" key="1">
    <source>
        <dbReference type="EMBL" id="KAA9522944.1"/>
    </source>
</evidence>
<accession>A0A6C8MPM5</accession>
<comment type="caution">
    <text evidence="1">The sequence shown here is derived from an EMBL/GenBank/DDBJ whole genome shotgun (WGS) entry which is preliminary data.</text>
</comment>
<sequence>MTNYHIILYAKSNGVKKVFNDYNKEDITFDELKTSILKRLGNVDSVNRINRDKNKAKNIIKYSTSIEEMVEQINFGTGVRLYIKELSN</sequence>
<proteinExistence type="predicted"/>
<reference evidence="1" key="1">
    <citation type="submission" date="2018-04" db="EMBL/GenBank/DDBJ databases">
        <title>Genome Analysis of a Prevalent Clone of Listeria monocytogenes Sequence Type 87 in China.</title>
        <authorList>
            <person name="Wang Y."/>
        </authorList>
    </citation>
    <scope>NUCLEOTIDE SEQUENCE</scope>
    <source>
        <strain evidence="1">ICDC_LM0484</strain>
    </source>
</reference>
<name>A0A6C8MPM5_LISMN</name>
<dbReference type="RefSeq" id="WP_039382186.1">
    <property type="nucleotide sequence ID" value="NZ_QDBW01000009.1"/>
</dbReference>
<organism evidence="1">
    <name type="scientific">Listeria monocytogenes</name>
    <dbReference type="NCBI Taxonomy" id="1639"/>
    <lineage>
        <taxon>Bacteria</taxon>
        <taxon>Bacillati</taxon>
        <taxon>Bacillota</taxon>
        <taxon>Bacilli</taxon>
        <taxon>Bacillales</taxon>
        <taxon>Listeriaceae</taxon>
        <taxon>Listeria</taxon>
    </lineage>
</organism>
<protein>
    <submittedName>
        <fullName evidence="1">Uncharacterized protein</fullName>
    </submittedName>
</protein>
<gene>
    <name evidence="1" type="ORF">DCK37_14685</name>
</gene>
<dbReference type="AlphaFoldDB" id="A0A6C8MPM5"/>
<dbReference type="EMBL" id="QDBW01000009">
    <property type="protein sequence ID" value="KAA9522944.1"/>
    <property type="molecule type" value="Genomic_DNA"/>
</dbReference>